<dbReference type="Gene3D" id="3.40.50.10090">
    <property type="match status" value="2"/>
</dbReference>
<reference evidence="11 14" key="2">
    <citation type="submission" date="2019-07" db="EMBL/GenBank/DDBJ databases">
        <title>Whole genome shotgun sequence of Staphylococcus arlettae NBRC 109765.</title>
        <authorList>
            <person name="Hosoyama A."/>
            <person name="Uohara A."/>
            <person name="Ohji S."/>
            <person name="Ichikawa N."/>
        </authorList>
    </citation>
    <scope>NUCLEOTIDE SEQUENCE [LARGE SCALE GENOMIC DNA]</scope>
    <source>
        <strain evidence="11 14">NBRC 109765</strain>
    </source>
</reference>
<dbReference type="EMBL" id="BKAV01000008">
    <property type="protein sequence ID" value="GEQ00189.1"/>
    <property type="molecule type" value="Genomic_DNA"/>
</dbReference>
<name>A0A2T7BX21_9STAP</name>
<keyword evidence="5 9" id="KW-0627">Porphyrin biosynthesis</keyword>
<dbReference type="PANTHER" id="PTHR38042:SF1">
    <property type="entry name" value="UROPORPHYRINOGEN-III SYNTHASE, CHLOROPLASTIC"/>
    <property type="match status" value="1"/>
</dbReference>
<comment type="similarity">
    <text evidence="2 9">Belongs to the uroporphyrinogen-III synthase family.</text>
</comment>
<dbReference type="Proteomes" id="UP000254956">
    <property type="component" value="Unassembled WGS sequence"/>
</dbReference>
<evidence type="ECO:0000313" key="14">
    <source>
        <dbReference type="Proteomes" id="UP000321598"/>
    </source>
</evidence>
<dbReference type="Proteomes" id="UP000321598">
    <property type="component" value="Unassembled WGS sequence"/>
</dbReference>
<evidence type="ECO:0000256" key="5">
    <source>
        <dbReference type="ARBA" id="ARBA00023244"/>
    </source>
</evidence>
<proteinExistence type="inferred from homology"/>
<accession>A0A2T7BX21</accession>
<dbReference type="SUPFAM" id="SSF69618">
    <property type="entry name" value="HemD-like"/>
    <property type="match status" value="1"/>
</dbReference>
<evidence type="ECO:0000313" key="11">
    <source>
        <dbReference type="EMBL" id="GEQ00189.1"/>
    </source>
</evidence>
<dbReference type="Pfam" id="PF02602">
    <property type="entry name" value="HEM4"/>
    <property type="match status" value="1"/>
</dbReference>
<reference evidence="12 13" key="1">
    <citation type="submission" date="2018-06" db="EMBL/GenBank/DDBJ databases">
        <authorList>
            <consortium name="Pathogen Informatics"/>
            <person name="Doyle S."/>
        </authorList>
    </citation>
    <scope>NUCLEOTIDE SEQUENCE [LARGE SCALE GENOMIC DNA]</scope>
    <source>
        <strain evidence="12 13">NCTC12413</strain>
    </source>
</reference>
<evidence type="ECO:0000256" key="2">
    <source>
        <dbReference type="ARBA" id="ARBA00008133"/>
    </source>
</evidence>
<dbReference type="InterPro" id="IPR003754">
    <property type="entry name" value="4pyrrol_synth_uPrphyn_synth"/>
</dbReference>
<keyword evidence="11" id="KW-0808">Transferase</keyword>
<keyword evidence="14" id="KW-1185">Reference proteome</keyword>
<evidence type="ECO:0000256" key="1">
    <source>
        <dbReference type="ARBA" id="ARBA00004772"/>
    </source>
</evidence>
<comment type="pathway">
    <text evidence="1 9">Porphyrin-containing compound metabolism; protoporphyrin-IX biosynthesis; coproporphyrinogen-III from 5-aminolevulinate: step 3/4.</text>
</comment>
<dbReference type="GO" id="GO:0004852">
    <property type="term" value="F:uroporphyrinogen-III synthase activity"/>
    <property type="evidence" value="ECO:0007669"/>
    <property type="project" value="UniProtKB-UniRule"/>
</dbReference>
<dbReference type="CDD" id="cd06578">
    <property type="entry name" value="HemD"/>
    <property type="match status" value="1"/>
</dbReference>
<dbReference type="AlphaFoldDB" id="A0A2T7BX21"/>
<evidence type="ECO:0000256" key="9">
    <source>
        <dbReference type="RuleBase" id="RU366031"/>
    </source>
</evidence>
<dbReference type="GO" id="GO:0008168">
    <property type="term" value="F:methyltransferase activity"/>
    <property type="evidence" value="ECO:0007669"/>
    <property type="project" value="UniProtKB-KW"/>
</dbReference>
<dbReference type="InterPro" id="IPR036108">
    <property type="entry name" value="4pyrrol_syn_uPrphyn_synt_sf"/>
</dbReference>
<dbReference type="GO" id="GO:0032259">
    <property type="term" value="P:methylation"/>
    <property type="evidence" value="ECO:0007669"/>
    <property type="project" value="UniProtKB-KW"/>
</dbReference>
<gene>
    <name evidence="12" type="ORF">NCTC12413_01256</name>
    <name evidence="11" type="ORF">SAR03_12260</name>
</gene>
<dbReference type="OrthoDB" id="9815856at2"/>
<evidence type="ECO:0000256" key="7">
    <source>
        <dbReference type="ARBA" id="ARBA00040167"/>
    </source>
</evidence>
<dbReference type="UniPathway" id="UPA00251">
    <property type="reaction ID" value="UER00320"/>
</dbReference>
<dbReference type="RefSeq" id="WP_002510272.1">
    <property type="nucleotide sequence ID" value="NZ_AP019698.1"/>
</dbReference>
<evidence type="ECO:0000256" key="8">
    <source>
        <dbReference type="ARBA" id="ARBA00048617"/>
    </source>
</evidence>
<evidence type="ECO:0000256" key="6">
    <source>
        <dbReference type="ARBA" id="ARBA00037589"/>
    </source>
</evidence>
<organism evidence="12 13">
    <name type="scientific">Staphylococcus arlettae</name>
    <dbReference type="NCBI Taxonomy" id="29378"/>
    <lineage>
        <taxon>Bacteria</taxon>
        <taxon>Bacillati</taxon>
        <taxon>Bacillota</taxon>
        <taxon>Bacilli</taxon>
        <taxon>Bacillales</taxon>
        <taxon>Staphylococcaceae</taxon>
        <taxon>Staphylococcus</taxon>
    </lineage>
</organism>
<evidence type="ECO:0000313" key="13">
    <source>
        <dbReference type="Proteomes" id="UP000254956"/>
    </source>
</evidence>
<dbReference type="EC" id="4.2.1.75" evidence="3 9"/>
<protein>
    <recommendedName>
        <fullName evidence="7 9">Uroporphyrinogen-III synthase</fullName>
        <ecNumber evidence="3 9">4.2.1.75</ecNumber>
    </recommendedName>
</protein>
<dbReference type="PANTHER" id="PTHR38042">
    <property type="entry name" value="UROPORPHYRINOGEN-III SYNTHASE, CHLOROPLASTIC"/>
    <property type="match status" value="1"/>
</dbReference>
<feature type="domain" description="Tetrapyrrole biosynthesis uroporphyrinogen III synthase" evidence="10">
    <location>
        <begin position="16"/>
        <end position="217"/>
    </location>
</feature>
<evidence type="ECO:0000256" key="3">
    <source>
        <dbReference type="ARBA" id="ARBA00013109"/>
    </source>
</evidence>
<dbReference type="EMBL" id="UGZE01000001">
    <property type="protein sequence ID" value="SUJ18233.1"/>
    <property type="molecule type" value="Genomic_DNA"/>
</dbReference>
<dbReference type="GO" id="GO:0006782">
    <property type="term" value="P:protoporphyrinogen IX biosynthetic process"/>
    <property type="evidence" value="ECO:0007669"/>
    <property type="project" value="UniProtKB-UniRule"/>
</dbReference>
<evidence type="ECO:0000313" key="12">
    <source>
        <dbReference type="EMBL" id="SUJ18233.1"/>
    </source>
</evidence>
<keyword evidence="4 9" id="KW-0456">Lyase</keyword>
<evidence type="ECO:0000259" key="10">
    <source>
        <dbReference type="Pfam" id="PF02602"/>
    </source>
</evidence>
<dbReference type="GO" id="GO:0006780">
    <property type="term" value="P:uroporphyrinogen III biosynthetic process"/>
    <property type="evidence" value="ECO:0007669"/>
    <property type="project" value="UniProtKB-UniRule"/>
</dbReference>
<keyword evidence="11" id="KW-0489">Methyltransferase</keyword>
<sequence length="224" mass="25458">MKPVIVMTQSNPYTNQQATIIHKPFIKIIPLQFDLTVLSSHYDWLIFSSKNAVKYFYPYLSQVAVDNIAVIGEKTADYCRSLNITVDFCPEDYSQEGFLERFPLTKNDQILLPSSGFARQLLQQELNQRGANVTKVDLYKPVSHTENISEVKQLIAQGEVDAVTFASSSAVKFYFQDPVPRSKVAYYVIGQQTYHTIKQYDVTAKIASKQTLTALVQKVLESRE</sequence>
<evidence type="ECO:0000256" key="4">
    <source>
        <dbReference type="ARBA" id="ARBA00023239"/>
    </source>
</evidence>
<comment type="catalytic activity">
    <reaction evidence="8 9">
        <text>hydroxymethylbilane = uroporphyrinogen III + H2O</text>
        <dbReference type="Rhea" id="RHEA:18965"/>
        <dbReference type="ChEBI" id="CHEBI:15377"/>
        <dbReference type="ChEBI" id="CHEBI:57308"/>
        <dbReference type="ChEBI" id="CHEBI:57845"/>
        <dbReference type="EC" id="4.2.1.75"/>
    </reaction>
</comment>
<dbReference type="STRING" id="1212545.SARL_07738"/>
<dbReference type="InterPro" id="IPR039793">
    <property type="entry name" value="UROS/Hem4"/>
</dbReference>
<comment type="function">
    <text evidence="6 9">Catalyzes cyclization of the linear tetrapyrrole, hydroxymethylbilane, to the macrocyclic uroporphyrinogen III.</text>
</comment>